<feature type="region of interest" description="Disordered" evidence="1">
    <location>
        <begin position="18"/>
        <end position="74"/>
    </location>
</feature>
<dbReference type="Proteomes" id="UP001357485">
    <property type="component" value="Unassembled WGS sequence"/>
</dbReference>
<gene>
    <name evidence="2" type="ORF">LTR16_011529</name>
</gene>
<protein>
    <submittedName>
        <fullName evidence="2">Uncharacterized protein</fullName>
    </submittedName>
</protein>
<evidence type="ECO:0000313" key="2">
    <source>
        <dbReference type="EMBL" id="KAK5276243.1"/>
    </source>
</evidence>
<reference evidence="2 3" key="1">
    <citation type="submission" date="2023-08" db="EMBL/GenBank/DDBJ databases">
        <title>Black Yeasts Isolated from many extreme environments.</title>
        <authorList>
            <person name="Coleine C."/>
            <person name="Stajich J.E."/>
            <person name="Selbmann L."/>
        </authorList>
    </citation>
    <scope>NUCLEOTIDE SEQUENCE [LARGE SCALE GENOMIC DNA]</scope>
    <source>
        <strain evidence="2 3">CCFEE 536</strain>
    </source>
</reference>
<proteinExistence type="predicted"/>
<organism evidence="2 3">
    <name type="scientific">Cryomyces antarcticus</name>
    <dbReference type="NCBI Taxonomy" id="329879"/>
    <lineage>
        <taxon>Eukaryota</taxon>
        <taxon>Fungi</taxon>
        <taxon>Dikarya</taxon>
        <taxon>Ascomycota</taxon>
        <taxon>Pezizomycotina</taxon>
        <taxon>Dothideomycetes</taxon>
        <taxon>Dothideomycetes incertae sedis</taxon>
        <taxon>Cryomyces</taxon>
    </lineage>
</organism>
<keyword evidence="3" id="KW-1185">Reference proteome</keyword>
<evidence type="ECO:0000313" key="3">
    <source>
        <dbReference type="Proteomes" id="UP001357485"/>
    </source>
</evidence>
<accession>A0ABR0M170</accession>
<evidence type="ECO:0000256" key="1">
    <source>
        <dbReference type="SAM" id="MobiDB-lite"/>
    </source>
</evidence>
<sequence length="74" mass="8081">MEKKLSHADDAYLAMANLGPYNRDEEDSPDPRGADVLSGRISGRHPLEDESEGAGGHKSRIGFELYAGRRHSGE</sequence>
<feature type="non-terminal residue" evidence="2">
    <location>
        <position position="74"/>
    </location>
</feature>
<comment type="caution">
    <text evidence="2">The sequence shown here is derived from an EMBL/GenBank/DDBJ whole genome shotgun (WGS) entry which is preliminary data.</text>
</comment>
<dbReference type="EMBL" id="JAVRRA010003603">
    <property type="protein sequence ID" value="KAK5276243.1"/>
    <property type="molecule type" value="Genomic_DNA"/>
</dbReference>
<name>A0ABR0M170_9PEZI</name>